<dbReference type="InterPro" id="IPR027417">
    <property type="entry name" value="P-loop_NTPase"/>
</dbReference>
<dbReference type="Proteomes" id="UP001197770">
    <property type="component" value="Unassembled WGS sequence"/>
</dbReference>
<comment type="caution">
    <text evidence="1">The sequence shown here is derived from an EMBL/GenBank/DDBJ whole genome shotgun (WGS) entry which is preliminary data.</text>
</comment>
<dbReference type="RefSeq" id="WP_228228482.1">
    <property type="nucleotide sequence ID" value="NZ_JAJGMW010000002.1"/>
</dbReference>
<organism evidence="1 2">
    <name type="scientific">Leeuwenhoekiella parthenopeia</name>
    <dbReference type="NCBI Taxonomy" id="2890320"/>
    <lineage>
        <taxon>Bacteria</taxon>
        <taxon>Pseudomonadati</taxon>
        <taxon>Bacteroidota</taxon>
        <taxon>Flavobacteriia</taxon>
        <taxon>Flavobacteriales</taxon>
        <taxon>Flavobacteriaceae</taxon>
        <taxon>Leeuwenhoekiella</taxon>
    </lineage>
</organism>
<evidence type="ECO:0000313" key="2">
    <source>
        <dbReference type="Proteomes" id="UP001197770"/>
    </source>
</evidence>
<name>A0ABS8GNL6_9FLAO</name>
<dbReference type="EMBL" id="JAJGMW010000002">
    <property type="protein sequence ID" value="MCC4211361.1"/>
    <property type="molecule type" value="Genomic_DNA"/>
</dbReference>
<gene>
    <name evidence="1" type="ORF">LLW17_01405</name>
</gene>
<sequence>MATAEDKKYLDLWNQYRENSARATPIDLKETPAEKRKRIEHLEAHPEEWKNYYFPHHCKSPSAPFHKRFFKRIINNPEWYEVISWSRELAKSTSVMMVVLFLVLTKRKRNILLCSDSESNAIRLLLPYKSELEANQRIINDYGTQESIGKWEAGEFITKKGASFRALGAGQNPRGTKNDAVRPDVILSDDIDTDELVRNAERVKSRVKWLTEALYACRSISEPLLWIACGNIIAKYSCITEMAKVADNHEIINIRDKEGKSTWPEKNTEELIDRALSKQPWSAQQKEYYNNPVSEGDTFKDITYSKCPPLRSCDHVVVYADPSTSNKDRGANKQASYKGVVVLGAKGRRRYLYKVWLDQTSNAKFVDWLYEAYMYVKEAGVDTHRIYIENNSLQDPHYQQVLLPLIYAKADLYGFTIPVTEDKRKKPDKFFRIEGTLEPLNRLGNLIFNVKEQKEPNMVRMHDQMIGVSESAKMMDGPDALEGAAWLCQNRAVKHNMSYAVGAIDNRKY</sequence>
<evidence type="ECO:0008006" key="3">
    <source>
        <dbReference type="Google" id="ProtNLM"/>
    </source>
</evidence>
<proteinExistence type="predicted"/>
<evidence type="ECO:0000313" key="1">
    <source>
        <dbReference type="EMBL" id="MCC4211361.1"/>
    </source>
</evidence>
<protein>
    <recommendedName>
        <fullName evidence="3">Terminase large subunit</fullName>
    </recommendedName>
</protein>
<keyword evidence="2" id="KW-1185">Reference proteome</keyword>
<reference evidence="1 2" key="1">
    <citation type="submission" date="2021-11" db="EMBL/GenBank/DDBJ databases">
        <title>Seasonal and diel survey of microbial diversity of the Tyrrhenian coast.</title>
        <authorList>
            <person name="Gattoni G."/>
            <person name="Corral P."/>
        </authorList>
    </citation>
    <scope>NUCLEOTIDE SEQUENCE [LARGE SCALE GENOMIC DNA]</scope>
    <source>
        <strain evidence="1 2">Mr9</strain>
    </source>
</reference>
<accession>A0ABS8GNL6</accession>
<dbReference type="Gene3D" id="3.40.50.300">
    <property type="entry name" value="P-loop containing nucleotide triphosphate hydrolases"/>
    <property type="match status" value="1"/>
</dbReference>